<sequence length="217" mass="23824">MSALRLGGSANSSPNEIPLDVHKLLNLVLSNASKDEPKYHKVNLSGKAGTKLQSSDLAMAGWTIVGTELVIESRGNALRNVSSRVLAEYERRSNVSAVPAAPVAPAVVSTAGLSLKQQARLKKEEEEKQQRMEATKAKKRKSGGLSMKQQARQMQEEEEKKEMMEKQKEKEILKAKIESDKFVRANDPNWSASVAGDKSQGQNQTTFRDKFGEDKGG</sequence>
<dbReference type="AlphaFoldDB" id="A0A9W6ZRN8"/>
<feature type="compositionally biased region" description="Basic and acidic residues" evidence="1">
    <location>
        <begin position="154"/>
        <end position="184"/>
    </location>
</feature>
<comment type="caution">
    <text evidence="2">The sequence shown here is derived from an EMBL/GenBank/DDBJ whole genome shotgun (WGS) entry which is preliminary data.</text>
</comment>
<reference evidence="3" key="1">
    <citation type="journal article" date="2023" name="Commun. Biol.">
        <title>Genome analysis of Parmales, the sister group of diatoms, reveals the evolutionary specialization of diatoms from phago-mixotrophs to photoautotrophs.</title>
        <authorList>
            <person name="Ban H."/>
            <person name="Sato S."/>
            <person name="Yoshikawa S."/>
            <person name="Yamada K."/>
            <person name="Nakamura Y."/>
            <person name="Ichinomiya M."/>
            <person name="Sato N."/>
            <person name="Blanc-Mathieu R."/>
            <person name="Endo H."/>
            <person name="Kuwata A."/>
            <person name="Ogata H."/>
        </authorList>
    </citation>
    <scope>NUCLEOTIDE SEQUENCE [LARGE SCALE GENOMIC DNA]</scope>
</reference>
<evidence type="ECO:0000313" key="3">
    <source>
        <dbReference type="Proteomes" id="UP001162640"/>
    </source>
</evidence>
<feature type="compositionally biased region" description="Basic and acidic residues" evidence="1">
    <location>
        <begin position="207"/>
        <end position="217"/>
    </location>
</feature>
<feature type="compositionally biased region" description="Basic and acidic residues" evidence="1">
    <location>
        <begin position="121"/>
        <end position="136"/>
    </location>
</feature>
<gene>
    <name evidence="2" type="ORF">TL16_g01732</name>
</gene>
<evidence type="ECO:0000256" key="1">
    <source>
        <dbReference type="SAM" id="MobiDB-lite"/>
    </source>
</evidence>
<dbReference type="EMBL" id="BLQM01000040">
    <property type="protein sequence ID" value="GMH54730.1"/>
    <property type="molecule type" value="Genomic_DNA"/>
</dbReference>
<organism evidence="2 3">
    <name type="scientific">Triparma laevis f. inornata</name>
    <dbReference type="NCBI Taxonomy" id="1714386"/>
    <lineage>
        <taxon>Eukaryota</taxon>
        <taxon>Sar</taxon>
        <taxon>Stramenopiles</taxon>
        <taxon>Ochrophyta</taxon>
        <taxon>Bolidophyceae</taxon>
        <taxon>Parmales</taxon>
        <taxon>Triparmaceae</taxon>
        <taxon>Triparma</taxon>
    </lineage>
</organism>
<feature type="region of interest" description="Disordered" evidence="1">
    <location>
        <begin position="121"/>
        <end position="217"/>
    </location>
</feature>
<proteinExistence type="predicted"/>
<name>A0A9W6ZRN8_9STRA</name>
<dbReference type="Proteomes" id="UP001162640">
    <property type="component" value="Unassembled WGS sequence"/>
</dbReference>
<accession>A0A9W6ZRN8</accession>
<evidence type="ECO:0000313" key="2">
    <source>
        <dbReference type="EMBL" id="GMH54730.1"/>
    </source>
</evidence>
<protein>
    <submittedName>
        <fullName evidence="2">Uncharacterized protein</fullName>
    </submittedName>
</protein>